<evidence type="ECO:0000259" key="9">
    <source>
        <dbReference type="PROSITE" id="PS50109"/>
    </source>
</evidence>
<name>A0ABT5L7I0_9ALTE</name>
<dbReference type="RefSeq" id="WP_273642195.1">
    <property type="nucleotide sequence ID" value="NZ_JAQQXP010000003.1"/>
</dbReference>
<evidence type="ECO:0000256" key="3">
    <source>
        <dbReference type="ARBA" id="ARBA00012438"/>
    </source>
</evidence>
<keyword evidence="4" id="KW-0597">Phosphoprotein</keyword>
<keyword evidence="6" id="KW-0418">Kinase</keyword>
<dbReference type="GO" id="GO:0005524">
    <property type="term" value="F:ATP binding"/>
    <property type="evidence" value="ECO:0007669"/>
    <property type="project" value="UniProtKB-KW"/>
</dbReference>
<sequence>MRLSLRTKTIAGTSLIEATLLLILIITSLSFINALIEDTVVKRAQTTANLFVATTKNALLSLDLAALETSVQELMTNPDIVYAKVIDSQNRVLAQAGEDSVLNQLFVGDTAVSVVDDSVYDTNRAITVAGQQYGEIQIGINIKAVQSSVLTIRNWIISLALLELVLVAVFSFGLGTYLTSQLKALRKGAKDMLQAIPEKNYRDIIIPIKGNDELAELARSFNTLVNTLASESDSRDRAETQLKALNASLEKKIAERTQALLDKNIELEQSNKDRKEAQQQLFQAEKMASVGQLAAGVAHEINNPVGFVSSNLNTLEDYLPLIQLLMTLAKQLDASESDDMLRKRVDELQRFYTQHDMDFISADVAPLIEESREGLKRVSEIVKGLKVFSRVDSDELQWYDLNHCLTTTLTMVNNKLKYICKVETHFAELPNMYFNLGKITQVFTNLLINAGQAIEETGQQGVIKIKTELVGDAAKVTIADTGCGITDTNLEKLFNPFFTTKPEGQGTGLGLSISYGIIEEHGGNIEVQSTPGEGSVFTVTLPLCGKAED</sequence>
<dbReference type="InterPro" id="IPR004358">
    <property type="entry name" value="Sig_transdc_His_kin-like_C"/>
</dbReference>
<keyword evidence="12" id="KW-1185">Reference proteome</keyword>
<dbReference type="SMART" id="SM00387">
    <property type="entry name" value="HATPase_c"/>
    <property type="match status" value="1"/>
</dbReference>
<evidence type="ECO:0000256" key="6">
    <source>
        <dbReference type="ARBA" id="ARBA00022777"/>
    </source>
</evidence>
<dbReference type="SUPFAM" id="SSF55874">
    <property type="entry name" value="ATPase domain of HSP90 chaperone/DNA topoisomerase II/histidine kinase"/>
    <property type="match status" value="1"/>
</dbReference>
<evidence type="ECO:0000256" key="7">
    <source>
        <dbReference type="SAM" id="Coils"/>
    </source>
</evidence>
<gene>
    <name evidence="11" type="ORF">OIK42_16585</name>
</gene>
<dbReference type="Gene3D" id="6.10.340.10">
    <property type="match status" value="1"/>
</dbReference>
<reference evidence="11 12" key="1">
    <citation type="submission" date="2022-10" db="EMBL/GenBank/DDBJ databases">
        <title>Alteromonas sp. chi3 Genome sequencing.</title>
        <authorList>
            <person name="Park S."/>
        </authorList>
    </citation>
    <scope>NUCLEOTIDE SEQUENCE [LARGE SCALE GENOMIC DNA]</scope>
    <source>
        <strain evidence="12">chi3</strain>
    </source>
</reference>
<keyword evidence="11" id="KW-0067">ATP-binding</keyword>
<accession>A0ABT5L7I0</accession>
<keyword evidence="7" id="KW-0175">Coiled coil</keyword>
<proteinExistence type="predicted"/>
<dbReference type="InterPro" id="IPR005467">
    <property type="entry name" value="His_kinase_dom"/>
</dbReference>
<feature type="domain" description="HAMP" evidence="10">
    <location>
        <begin position="176"/>
        <end position="233"/>
    </location>
</feature>
<dbReference type="PROSITE" id="PS50109">
    <property type="entry name" value="HIS_KIN"/>
    <property type="match status" value="1"/>
</dbReference>
<comment type="subcellular location">
    <subcellularLocation>
        <location evidence="2">Membrane</location>
    </subcellularLocation>
</comment>
<feature type="transmembrane region" description="Helical" evidence="8">
    <location>
        <begin position="155"/>
        <end position="178"/>
    </location>
</feature>
<dbReference type="CDD" id="cd00082">
    <property type="entry name" value="HisKA"/>
    <property type="match status" value="1"/>
</dbReference>
<dbReference type="PANTHER" id="PTHR43065:SF50">
    <property type="entry name" value="HISTIDINE KINASE"/>
    <property type="match status" value="1"/>
</dbReference>
<evidence type="ECO:0000313" key="12">
    <source>
        <dbReference type="Proteomes" id="UP001218788"/>
    </source>
</evidence>
<evidence type="ECO:0000313" key="11">
    <source>
        <dbReference type="EMBL" id="MDC8832374.1"/>
    </source>
</evidence>
<keyword evidence="5" id="KW-0808">Transferase</keyword>
<dbReference type="InterPro" id="IPR036890">
    <property type="entry name" value="HATPase_C_sf"/>
</dbReference>
<dbReference type="InterPro" id="IPR003661">
    <property type="entry name" value="HisK_dim/P_dom"/>
</dbReference>
<dbReference type="Gene3D" id="3.30.565.10">
    <property type="entry name" value="Histidine kinase-like ATPase, C-terminal domain"/>
    <property type="match status" value="1"/>
</dbReference>
<dbReference type="PRINTS" id="PR00344">
    <property type="entry name" value="BCTRLSENSOR"/>
</dbReference>
<dbReference type="InterPro" id="IPR036097">
    <property type="entry name" value="HisK_dim/P_sf"/>
</dbReference>
<feature type="domain" description="Histidine kinase" evidence="9">
    <location>
        <begin position="296"/>
        <end position="545"/>
    </location>
</feature>
<dbReference type="InterPro" id="IPR003594">
    <property type="entry name" value="HATPase_dom"/>
</dbReference>
<comment type="catalytic activity">
    <reaction evidence="1">
        <text>ATP + protein L-histidine = ADP + protein N-phospho-L-histidine.</text>
        <dbReference type="EC" id="2.7.13.3"/>
    </reaction>
</comment>
<keyword evidence="8" id="KW-0472">Membrane</keyword>
<dbReference type="SUPFAM" id="SSF47384">
    <property type="entry name" value="Homodimeric domain of signal transducing histidine kinase"/>
    <property type="match status" value="1"/>
</dbReference>
<comment type="caution">
    <text evidence="11">The sequence shown here is derived from an EMBL/GenBank/DDBJ whole genome shotgun (WGS) entry which is preliminary data.</text>
</comment>
<evidence type="ECO:0000256" key="5">
    <source>
        <dbReference type="ARBA" id="ARBA00022679"/>
    </source>
</evidence>
<keyword evidence="8" id="KW-0812">Transmembrane</keyword>
<protein>
    <recommendedName>
        <fullName evidence="3">histidine kinase</fullName>
        <ecNumber evidence="3">2.7.13.3</ecNumber>
    </recommendedName>
</protein>
<dbReference type="Pfam" id="PF02518">
    <property type="entry name" value="HATPase_c"/>
    <property type="match status" value="1"/>
</dbReference>
<dbReference type="Gene3D" id="1.10.287.130">
    <property type="match status" value="1"/>
</dbReference>
<dbReference type="EMBL" id="JAQQXP010000003">
    <property type="protein sequence ID" value="MDC8832374.1"/>
    <property type="molecule type" value="Genomic_DNA"/>
</dbReference>
<keyword evidence="8" id="KW-1133">Transmembrane helix</keyword>
<feature type="transmembrane region" description="Helical" evidence="8">
    <location>
        <begin position="12"/>
        <end position="36"/>
    </location>
</feature>
<dbReference type="PROSITE" id="PS50885">
    <property type="entry name" value="HAMP"/>
    <property type="match status" value="1"/>
</dbReference>
<evidence type="ECO:0000259" key="10">
    <source>
        <dbReference type="PROSITE" id="PS50885"/>
    </source>
</evidence>
<dbReference type="EC" id="2.7.13.3" evidence="3"/>
<keyword evidence="11" id="KW-0547">Nucleotide-binding</keyword>
<dbReference type="InterPro" id="IPR003660">
    <property type="entry name" value="HAMP_dom"/>
</dbReference>
<organism evidence="11 12">
    <name type="scientific">Alteromonas gilva</name>
    <dbReference type="NCBI Taxonomy" id="2987522"/>
    <lineage>
        <taxon>Bacteria</taxon>
        <taxon>Pseudomonadati</taxon>
        <taxon>Pseudomonadota</taxon>
        <taxon>Gammaproteobacteria</taxon>
        <taxon>Alteromonadales</taxon>
        <taxon>Alteromonadaceae</taxon>
        <taxon>Alteromonas/Salinimonas group</taxon>
        <taxon>Alteromonas</taxon>
    </lineage>
</organism>
<dbReference type="CDD" id="cd06225">
    <property type="entry name" value="HAMP"/>
    <property type="match status" value="1"/>
</dbReference>
<evidence type="ECO:0000256" key="2">
    <source>
        <dbReference type="ARBA" id="ARBA00004370"/>
    </source>
</evidence>
<evidence type="ECO:0000256" key="1">
    <source>
        <dbReference type="ARBA" id="ARBA00000085"/>
    </source>
</evidence>
<evidence type="ECO:0000256" key="8">
    <source>
        <dbReference type="SAM" id="Phobius"/>
    </source>
</evidence>
<evidence type="ECO:0000256" key="4">
    <source>
        <dbReference type="ARBA" id="ARBA00022553"/>
    </source>
</evidence>
<dbReference type="PANTHER" id="PTHR43065">
    <property type="entry name" value="SENSOR HISTIDINE KINASE"/>
    <property type="match status" value="1"/>
</dbReference>
<dbReference type="SMART" id="SM00388">
    <property type="entry name" value="HisKA"/>
    <property type="match status" value="1"/>
</dbReference>
<dbReference type="Proteomes" id="UP001218788">
    <property type="component" value="Unassembled WGS sequence"/>
</dbReference>
<feature type="coiled-coil region" evidence="7">
    <location>
        <begin position="228"/>
        <end position="287"/>
    </location>
</feature>